<organism evidence="6 7">
    <name type="scientific">Cesiribacter andamanensis AMV16</name>
    <dbReference type="NCBI Taxonomy" id="1279009"/>
    <lineage>
        <taxon>Bacteria</taxon>
        <taxon>Pseudomonadati</taxon>
        <taxon>Bacteroidota</taxon>
        <taxon>Cytophagia</taxon>
        <taxon>Cytophagales</taxon>
        <taxon>Cesiribacteraceae</taxon>
        <taxon>Cesiribacter</taxon>
    </lineage>
</organism>
<dbReference type="Proteomes" id="UP000011910">
    <property type="component" value="Unassembled WGS sequence"/>
</dbReference>
<dbReference type="STRING" id="1279009.ADICEAN_01985"/>
<feature type="region of interest" description="Disordered" evidence="3">
    <location>
        <begin position="991"/>
        <end position="1012"/>
    </location>
</feature>
<feature type="domain" description="Outer membrane lipoprotein BamD-like" evidence="5">
    <location>
        <begin position="351"/>
        <end position="464"/>
    </location>
</feature>
<evidence type="ECO:0000256" key="2">
    <source>
        <dbReference type="PROSITE-ProRule" id="PRU00339"/>
    </source>
</evidence>
<reference evidence="6 7" key="1">
    <citation type="journal article" date="2013" name="Genome Announc.">
        <title>Draft Genome Sequence of Cesiribacter andamanensis Strain AMV16T, Isolated from a Soil Sample from a Mud Volcano in the Andaman Islands, India.</title>
        <authorList>
            <person name="Shivaji S."/>
            <person name="Ara S."/>
            <person name="Begum Z."/>
            <person name="Srinivas T.N."/>
            <person name="Singh A."/>
            <person name="Kumar Pinnaka A."/>
        </authorList>
    </citation>
    <scope>NUCLEOTIDE SEQUENCE [LARGE SCALE GENOMIC DNA]</scope>
    <source>
        <strain evidence="6 7">AMV16</strain>
    </source>
</reference>
<dbReference type="RefSeq" id="WP_009195381.1">
    <property type="nucleotide sequence ID" value="NZ_AODQ01000042.1"/>
</dbReference>
<keyword evidence="1 4" id="KW-0732">Signal</keyword>
<feature type="compositionally biased region" description="Low complexity" evidence="3">
    <location>
        <begin position="992"/>
        <end position="1012"/>
    </location>
</feature>
<dbReference type="SMART" id="SM00028">
    <property type="entry name" value="TPR"/>
    <property type="match status" value="14"/>
</dbReference>
<sequence>MRLPLVFAFVLLLCAGSLQAQHPALRPQGPSQFEKGLELMEKQQWAAARRAFSRFLETEQPEANDLRRAEAAYYIAYSAINLSNDDAEALTENFLLEYPYHPKAQLAYYELARFYYSNKNYNRAATYYERVNPAALTPAQRDEVDFNLAYTYFSNKDFDKALERFNKLKRSNNRYSYAASYYAGYIYFTKGEYDQAAYDLQRAEQNEAFAAQVPPLMANIYYRQGLYDKLISYAEQKGGSRKTSGSELELLTAEAYFKKEEYAKAATYFKQYAGSKKLDGPLAYRLGFSQYKSGQPKEAIENFKGVANQQDSLGQYAAYYLGQLYLDQNNDPFAQTAFQRASSLNFDPKIKEESLFKLAKLQFKQQNYDAAALALRQFIEQYPKTGYRQEATELLSEALLKNQNYEQAIAYIEQLENKNPRIRKAYQEVTFLHGAELFNTGKFFNAVQNFEKSLKFPEDQETTVKANFWSAEAYSIGQKWDESKNFYAAVFRQASPDSDLHLRSRYGIGYAYYNSKQYDRSQVHFKEFVDRAGAKNPFYHDALLRLGDSYYATKNYNAALDAYQRAQKENTPEKDYALFQTGLVNGLLDKNAEAMQAWNTLTRDFPNSQYVDDAQFNKAELQFSQGRYTEALQLFNQFVQQHANSPFVPYAYRSIGLSHYNLKNYEAAANAYIRILENYPSHTIANGVLMGLQEVLNLQGRPEEFNRYLALYRKANPADQALETVEFESAKNMYFSQKYPQAIEQLQAYLKTYPSSSNAPEARFYLAEAFYRSNRTQEALAQYQTLAKSGPANLQTRSLERLAEISYRSGDYLTATRNYRRLERLAGNRRQQIDAWAGLMDTYYRRQQYDSTMYYANQLTNQSGAAANLMSKALLLKGKVALARKNYSEATTFLRQTVDLAKDENAAEAYYLIAYVQHLQEQYKESVETLFGYNAQFSAFKFWLGKSFILIAENYLKMGEIFQAKETLRSIIENATEPAIVEEAKKRLNEIQQQEATQQQQQAPANSQLDQN</sequence>
<dbReference type="PROSITE" id="PS50005">
    <property type="entry name" value="TPR"/>
    <property type="match status" value="2"/>
</dbReference>
<keyword evidence="2" id="KW-0802">TPR repeat</keyword>
<comment type="caution">
    <text evidence="6">The sequence shown here is derived from an EMBL/GenBank/DDBJ whole genome shotgun (WGS) entry which is preliminary data.</text>
</comment>
<dbReference type="Pfam" id="PF13174">
    <property type="entry name" value="TPR_6"/>
    <property type="match status" value="2"/>
</dbReference>
<feature type="chain" id="PRO_5004082107" evidence="4">
    <location>
        <begin position="21"/>
        <end position="1012"/>
    </location>
</feature>
<keyword evidence="7" id="KW-1185">Reference proteome</keyword>
<dbReference type="EMBL" id="AODQ01000042">
    <property type="protein sequence ID" value="EMR02891.1"/>
    <property type="molecule type" value="Genomic_DNA"/>
</dbReference>
<accession>M7N6N6</accession>
<dbReference type="InterPro" id="IPR039565">
    <property type="entry name" value="BamD-like"/>
</dbReference>
<feature type="signal peptide" evidence="4">
    <location>
        <begin position="1"/>
        <end position="20"/>
    </location>
</feature>
<dbReference type="PANTHER" id="PTHR12558:SF13">
    <property type="entry name" value="CELL DIVISION CYCLE PROTEIN 27 HOMOLOG"/>
    <property type="match status" value="1"/>
</dbReference>
<dbReference type="InterPro" id="IPR011990">
    <property type="entry name" value="TPR-like_helical_dom_sf"/>
</dbReference>
<protein>
    <submittedName>
        <fullName evidence="6">Tetratricopeptide repeat protein</fullName>
    </submittedName>
</protein>
<dbReference type="SUPFAM" id="SSF48452">
    <property type="entry name" value="TPR-like"/>
    <property type="match status" value="4"/>
</dbReference>
<evidence type="ECO:0000256" key="1">
    <source>
        <dbReference type="ARBA" id="ARBA00022729"/>
    </source>
</evidence>
<dbReference type="eggNOG" id="COG0457">
    <property type="taxonomic scope" value="Bacteria"/>
</dbReference>
<gene>
    <name evidence="6" type="ORF">ADICEAN_01985</name>
</gene>
<evidence type="ECO:0000313" key="6">
    <source>
        <dbReference type="EMBL" id="EMR02891.1"/>
    </source>
</evidence>
<dbReference type="Gene3D" id="1.25.40.10">
    <property type="entry name" value="Tetratricopeptide repeat domain"/>
    <property type="match status" value="8"/>
</dbReference>
<dbReference type="eggNOG" id="COG1729">
    <property type="taxonomic scope" value="Bacteria"/>
</dbReference>
<dbReference type="OrthoDB" id="9814448at2"/>
<evidence type="ECO:0000259" key="5">
    <source>
        <dbReference type="Pfam" id="PF13525"/>
    </source>
</evidence>
<dbReference type="AlphaFoldDB" id="M7N6N6"/>
<dbReference type="PANTHER" id="PTHR12558">
    <property type="entry name" value="CELL DIVISION CYCLE 16,23,27"/>
    <property type="match status" value="1"/>
</dbReference>
<proteinExistence type="predicted"/>
<evidence type="ECO:0000256" key="4">
    <source>
        <dbReference type="SAM" id="SignalP"/>
    </source>
</evidence>
<dbReference type="Pfam" id="PF13181">
    <property type="entry name" value="TPR_8"/>
    <property type="match status" value="1"/>
</dbReference>
<feature type="repeat" description="TPR" evidence="2">
    <location>
        <begin position="540"/>
        <end position="573"/>
    </location>
</feature>
<evidence type="ECO:0000256" key="3">
    <source>
        <dbReference type="SAM" id="MobiDB-lite"/>
    </source>
</evidence>
<dbReference type="Pfam" id="PF13432">
    <property type="entry name" value="TPR_16"/>
    <property type="match status" value="4"/>
</dbReference>
<dbReference type="Pfam" id="PF13525">
    <property type="entry name" value="YfiO"/>
    <property type="match status" value="1"/>
</dbReference>
<name>M7N6N6_9BACT</name>
<evidence type="ECO:0000313" key="7">
    <source>
        <dbReference type="Proteomes" id="UP000011910"/>
    </source>
</evidence>
<feature type="repeat" description="TPR" evidence="2">
    <location>
        <begin position="649"/>
        <end position="682"/>
    </location>
</feature>
<dbReference type="InterPro" id="IPR019734">
    <property type="entry name" value="TPR_rpt"/>
</dbReference>